<evidence type="ECO:0000313" key="5">
    <source>
        <dbReference type="Proteomes" id="UP001223743"/>
    </source>
</evidence>
<sequence>MRAIAFTKPLPIDDENALVDITLDRPKPGPRDLIVKVEAVSVNPVDFKVRRSADPAGTPRLLGFDAAGTVVEAGGETRLFKVGDPVFYAGSIVRPGTDAEFHAVDERIVGRKPESLDFAGAAALPLTALTAWELLFDRIGVVPGAGDDQRSLLVLGGAGGVGSITIQLARALTGLRVIASASRPETVAFVEELGAHHVVDHSRPLAPQIEALGLKAVDIILAFAGTSGHAGEIAALVAPEGHVGIIEGVDGFGPAEFGQLYQKAVGLQFESMFARSRFGTPAIERQHEILDRVAALVDAGTIRTTLTKTLSPINAANLREAHKLVESGRMIGKLVVAGW</sequence>
<dbReference type="NCBIfam" id="TIGR02817">
    <property type="entry name" value="adh_fam_1"/>
    <property type="match status" value="1"/>
</dbReference>
<keyword evidence="2" id="KW-0560">Oxidoreductase</keyword>
<keyword evidence="2" id="KW-0479">Metal-binding</keyword>
<dbReference type="InterPro" id="IPR014182">
    <property type="entry name" value="ADH_Zn_typ-1"/>
</dbReference>
<dbReference type="InterPro" id="IPR036291">
    <property type="entry name" value="NAD(P)-bd_dom_sf"/>
</dbReference>
<name>A0ABU0MBV4_9HYPH</name>
<comment type="similarity">
    <text evidence="2">Belongs to the zinc-containing alcohol dehydrogenase family. Quinone oxidoreductase subfamily.</text>
</comment>
<dbReference type="RefSeq" id="WP_266283983.1">
    <property type="nucleotide sequence ID" value="NZ_JAPKNF010000004.1"/>
</dbReference>
<organism evidence="4 5">
    <name type="scientific">Kaistia geumhonensis</name>
    <dbReference type="NCBI Taxonomy" id="410839"/>
    <lineage>
        <taxon>Bacteria</taxon>
        <taxon>Pseudomonadati</taxon>
        <taxon>Pseudomonadota</taxon>
        <taxon>Alphaproteobacteria</taxon>
        <taxon>Hyphomicrobiales</taxon>
        <taxon>Kaistiaceae</taxon>
        <taxon>Kaistia</taxon>
    </lineage>
</organism>
<dbReference type="PANTHER" id="PTHR44154:SF1">
    <property type="entry name" value="QUINONE OXIDOREDUCTASE"/>
    <property type="match status" value="1"/>
</dbReference>
<keyword evidence="5" id="KW-1185">Reference proteome</keyword>
<protein>
    <recommendedName>
        <fullName evidence="2">Zinc-type alcohol dehydrogenase-like protein</fullName>
    </recommendedName>
</protein>
<dbReference type="Pfam" id="PF13602">
    <property type="entry name" value="ADH_zinc_N_2"/>
    <property type="match status" value="1"/>
</dbReference>
<dbReference type="InterPro" id="IPR011032">
    <property type="entry name" value="GroES-like_sf"/>
</dbReference>
<dbReference type="Gene3D" id="3.90.180.10">
    <property type="entry name" value="Medium-chain alcohol dehydrogenases, catalytic domain"/>
    <property type="match status" value="1"/>
</dbReference>
<dbReference type="InterPro" id="IPR013154">
    <property type="entry name" value="ADH-like_N"/>
</dbReference>
<dbReference type="Gene3D" id="3.40.50.720">
    <property type="entry name" value="NAD(P)-binding Rossmann-like Domain"/>
    <property type="match status" value="1"/>
</dbReference>
<evidence type="ECO:0000313" key="4">
    <source>
        <dbReference type="EMBL" id="MDQ0518452.1"/>
    </source>
</evidence>
<reference evidence="4 5" key="1">
    <citation type="submission" date="2023-07" db="EMBL/GenBank/DDBJ databases">
        <title>Genomic Encyclopedia of Type Strains, Phase IV (KMG-IV): sequencing the most valuable type-strain genomes for metagenomic binning, comparative biology and taxonomic classification.</title>
        <authorList>
            <person name="Goeker M."/>
        </authorList>
    </citation>
    <scope>NUCLEOTIDE SEQUENCE [LARGE SCALE GENOMIC DNA]</scope>
    <source>
        <strain evidence="4 5">B1-1</strain>
    </source>
</reference>
<comment type="caution">
    <text evidence="4">The sequence shown here is derived from an EMBL/GenBank/DDBJ whole genome shotgun (WGS) entry which is preliminary data.</text>
</comment>
<feature type="domain" description="Enoyl reductase (ER)" evidence="3">
    <location>
        <begin position="16"/>
        <end position="336"/>
    </location>
</feature>
<evidence type="ECO:0000259" key="3">
    <source>
        <dbReference type="SMART" id="SM00829"/>
    </source>
</evidence>
<dbReference type="SUPFAM" id="SSF50129">
    <property type="entry name" value="GroES-like"/>
    <property type="match status" value="1"/>
</dbReference>
<dbReference type="CDD" id="cd08252">
    <property type="entry name" value="AL_MDR"/>
    <property type="match status" value="1"/>
</dbReference>
<dbReference type="SMART" id="SM00829">
    <property type="entry name" value="PKS_ER"/>
    <property type="match status" value="1"/>
</dbReference>
<evidence type="ECO:0000256" key="2">
    <source>
        <dbReference type="RuleBase" id="RU364000"/>
    </source>
</evidence>
<proteinExistence type="inferred from homology"/>
<keyword evidence="2" id="KW-0862">Zinc</keyword>
<evidence type="ECO:0000256" key="1">
    <source>
        <dbReference type="ARBA" id="ARBA00022857"/>
    </source>
</evidence>
<dbReference type="PANTHER" id="PTHR44154">
    <property type="entry name" value="QUINONE OXIDOREDUCTASE"/>
    <property type="match status" value="1"/>
</dbReference>
<dbReference type="InterPro" id="IPR051603">
    <property type="entry name" value="Zinc-ADH_QOR/CCCR"/>
</dbReference>
<dbReference type="Proteomes" id="UP001223743">
    <property type="component" value="Unassembled WGS sequence"/>
</dbReference>
<dbReference type="EMBL" id="JAUSWJ010000001">
    <property type="protein sequence ID" value="MDQ0518452.1"/>
    <property type="molecule type" value="Genomic_DNA"/>
</dbReference>
<accession>A0ABU0MBV4</accession>
<keyword evidence="1" id="KW-0521">NADP</keyword>
<gene>
    <name evidence="4" type="ORF">QO015_004065</name>
</gene>
<dbReference type="InterPro" id="IPR020843">
    <property type="entry name" value="ER"/>
</dbReference>
<dbReference type="SUPFAM" id="SSF51735">
    <property type="entry name" value="NAD(P)-binding Rossmann-fold domains"/>
    <property type="match status" value="1"/>
</dbReference>
<dbReference type="Pfam" id="PF08240">
    <property type="entry name" value="ADH_N"/>
    <property type="match status" value="1"/>
</dbReference>